<dbReference type="InterPro" id="IPR028098">
    <property type="entry name" value="Glyco_trans_4-like_N"/>
</dbReference>
<protein>
    <submittedName>
        <fullName evidence="3">Glycosyltransferase family 1 protein</fullName>
    </submittedName>
</protein>
<dbReference type="SUPFAM" id="SSF53756">
    <property type="entry name" value="UDP-Glycosyltransferase/glycogen phosphorylase"/>
    <property type="match status" value="1"/>
</dbReference>
<name>A0ABT0NFI8_9FIRM</name>
<dbReference type="Pfam" id="PF00534">
    <property type="entry name" value="Glycos_transf_1"/>
    <property type="match status" value="1"/>
</dbReference>
<evidence type="ECO:0000313" key="4">
    <source>
        <dbReference type="Proteomes" id="UP001056693"/>
    </source>
</evidence>
<evidence type="ECO:0000259" key="1">
    <source>
        <dbReference type="Pfam" id="PF00534"/>
    </source>
</evidence>
<dbReference type="Proteomes" id="UP001056693">
    <property type="component" value="Unassembled WGS sequence"/>
</dbReference>
<keyword evidence="4" id="KW-1185">Reference proteome</keyword>
<dbReference type="RefSeq" id="WP_249376058.1">
    <property type="nucleotide sequence ID" value="NZ_SNUZ01000004.1"/>
</dbReference>
<dbReference type="Pfam" id="PF13439">
    <property type="entry name" value="Glyco_transf_4"/>
    <property type="match status" value="1"/>
</dbReference>
<accession>A0ABT0NFI8</accession>
<dbReference type="Gene3D" id="3.40.50.2000">
    <property type="entry name" value="Glycogen Phosphorylase B"/>
    <property type="match status" value="2"/>
</dbReference>
<dbReference type="EMBL" id="SNUZ01000004">
    <property type="protein sequence ID" value="MCL3787020.1"/>
    <property type="molecule type" value="Genomic_DNA"/>
</dbReference>
<evidence type="ECO:0000259" key="2">
    <source>
        <dbReference type="Pfam" id="PF13439"/>
    </source>
</evidence>
<sequence>MIRVLQIVTYMGRGGLETMIMNYYRNIDRNKVQFDFLVHRQEEADYDKEIVALGGKIYHMPMLNPFSKSYFNALDSFFKEHKYDIVHCHLDCMSAYPLKIAKKNGVRVRIAHSHSKSQDKNIKYPIKLYSKRLIPQYATHLFSCGKEAGDWMFCGHEYTIINNAIDAQKYLFNRDVAKKVRTELNINDDALVVGHVGRFNPPKNHDFIIDVFNKIYQKNNTAKLILVGAGNGQQNIIDKVKNLALSDSVLFLGNRTDVNKILQAMDVFLFPSLYEGLPLSIIEAQAAGLPCVISDNVPPECIKTDRVFHYSLEKPLDFWANKIIEAAKIEKNDTYDEIVASGFDIKNNANKLQNFYTSFCYGE</sequence>
<dbReference type="InterPro" id="IPR001296">
    <property type="entry name" value="Glyco_trans_1"/>
</dbReference>
<organism evidence="3 4">
    <name type="scientific">Ruminococcus bromii</name>
    <dbReference type="NCBI Taxonomy" id="40518"/>
    <lineage>
        <taxon>Bacteria</taxon>
        <taxon>Bacillati</taxon>
        <taxon>Bacillota</taxon>
        <taxon>Clostridia</taxon>
        <taxon>Eubacteriales</taxon>
        <taxon>Oscillospiraceae</taxon>
        <taxon>Ruminococcus</taxon>
    </lineage>
</organism>
<gene>
    <name evidence="3" type="ORF">E2N93_03160</name>
</gene>
<evidence type="ECO:0000313" key="3">
    <source>
        <dbReference type="EMBL" id="MCL3787020.1"/>
    </source>
</evidence>
<dbReference type="CDD" id="cd03812">
    <property type="entry name" value="GT4_CapH-like"/>
    <property type="match status" value="1"/>
</dbReference>
<dbReference type="PANTHER" id="PTHR45947:SF15">
    <property type="entry name" value="TEICHURONIC ACID BIOSYNTHESIS GLYCOSYLTRANSFERASE TUAC-RELATED"/>
    <property type="match status" value="1"/>
</dbReference>
<feature type="domain" description="Glycosyl transferase family 1" evidence="1">
    <location>
        <begin position="179"/>
        <end position="299"/>
    </location>
</feature>
<dbReference type="PANTHER" id="PTHR45947">
    <property type="entry name" value="SULFOQUINOVOSYL TRANSFERASE SQD2"/>
    <property type="match status" value="1"/>
</dbReference>
<reference evidence="3 4" key="1">
    <citation type="submission" date="2019-03" db="EMBL/GenBank/DDBJ databases">
        <authorList>
            <person name="Molinero N."/>
            <person name="Sanchez B."/>
            <person name="Walker A."/>
            <person name="Duncan S."/>
            <person name="Delgado S."/>
            <person name="Margolles A."/>
        </authorList>
    </citation>
    <scope>NUCLEOTIDE SEQUENCE [LARGE SCALE GENOMIC DNA]</scope>
    <source>
        <strain evidence="3 4">IPLA60002</strain>
    </source>
</reference>
<comment type="caution">
    <text evidence="3">The sequence shown here is derived from an EMBL/GenBank/DDBJ whole genome shotgun (WGS) entry which is preliminary data.</text>
</comment>
<dbReference type="InterPro" id="IPR050194">
    <property type="entry name" value="Glycosyltransferase_grp1"/>
</dbReference>
<feature type="domain" description="Glycosyltransferase subfamily 4-like N-terminal" evidence="2">
    <location>
        <begin position="14"/>
        <end position="168"/>
    </location>
</feature>
<proteinExistence type="predicted"/>